<organism evidence="2 3">
    <name type="scientific">Trifolium pratense</name>
    <name type="common">Red clover</name>
    <dbReference type="NCBI Taxonomy" id="57577"/>
    <lineage>
        <taxon>Eukaryota</taxon>
        <taxon>Viridiplantae</taxon>
        <taxon>Streptophyta</taxon>
        <taxon>Embryophyta</taxon>
        <taxon>Tracheophyta</taxon>
        <taxon>Spermatophyta</taxon>
        <taxon>Magnoliopsida</taxon>
        <taxon>eudicotyledons</taxon>
        <taxon>Gunneridae</taxon>
        <taxon>Pentapetalae</taxon>
        <taxon>rosids</taxon>
        <taxon>fabids</taxon>
        <taxon>Fabales</taxon>
        <taxon>Fabaceae</taxon>
        <taxon>Papilionoideae</taxon>
        <taxon>50 kb inversion clade</taxon>
        <taxon>NPAAA clade</taxon>
        <taxon>Hologalegina</taxon>
        <taxon>IRL clade</taxon>
        <taxon>Trifolieae</taxon>
        <taxon>Trifolium</taxon>
    </lineage>
</organism>
<gene>
    <name evidence="2" type="ORF">L195_g060353</name>
</gene>
<feature type="domain" description="RNase H type-1" evidence="1">
    <location>
        <begin position="2"/>
        <end position="93"/>
    </location>
</feature>
<protein>
    <submittedName>
        <fullName evidence="2">Cytochrome p450</fullName>
    </submittedName>
</protein>
<dbReference type="Proteomes" id="UP000236291">
    <property type="component" value="Unassembled WGS sequence"/>
</dbReference>
<comment type="caution">
    <text evidence="2">The sequence shown here is derived from an EMBL/GenBank/DDBJ whole genome shotgun (WGS) entry which is preliminary data.</text>
</comment>
<dbReference type="Gene3D" id="3.30.420.10">
    <property type="entry name" value="Ribonuclease H-like superfamily/Ribonuclease H"/>
    <property type="match status" value="1"/>
</dbReference>
<dbReference type="InterPro" id="IPR052929">
    <property type="entry name" value="RNase_H-like_EbsB-rel"/>
</dbReference>
<evidence type="ECO:0000313" key="2">
    <source>
        <dbReference type="EMBL" id="PNX60784.1"/>
    </source>
</evidence>
<dbReference type="AlphaFoldDB" id="A0A2K3K3C9"/>
<evidence type="ECO:0000313" key="3">
    <source>
        <dbReference type="Proteomes" id="UP000236291"/>
    </source>
</evidence>
<reference evidence="2 3" key="2">
    <citation type="journal article" date="2017" name="Front. Plant Sci.">
        <title>Gene Classification and Mining of Molecular Markers Useful in Red Clover (Trifolium pratense) Breeding.</title>
        <authorList>
            <person name="Istvanek J."/>
            <person name="Dluhosova J."/>
            <person name="Dluhos P."/>
            <person name="Patkova L."/>
            <person name="Nedelnik J."/>
            <person name="Repkova J."/>
        </authorList>
    </citation>
    <scope>NUCLEOTIDE SEQUENCE [LARGE SCALE GENOMIC DNA]</scope>
    <source>
        <strain evidence="3">cv. Tatra</strain>
        <tissue evidence="2">Young leaves</tissue>
    </source>
</reference>
<proteinExistence type="predicted"/>
<name>A0A2K3K3C9_TRIPR</name>
<dbReference type="InterPro" id="IPR036397">
    <property type="entry name" value="RNaseH_sf"/>
</dbReference>
<accession>A0A2K3K3C9</accession>
<reference evidence="2 3" key="1">
    <citation type="journal article" date="2014" name="Am. J. Bot.">
        <title>Genome assembly and annotation for red clover (Trifolium pratense; Fabaceae).</title>
        <authorList>
            <person name="Istvanek J."/>
            <person name="Jaros M."/>
            <person name="Krenek A."/>
            <person name="Repkova J."/>
        </authorList>
    </citation>
    <scope>NUCLEOTIDE SEQUENCE [LARGE SCALE GENOMIC DNA]</scope>
    <source>
        <strain evidence="3">cv. Tatra</strain>
        <tissue evidence="2">Young leaves</tissue>
    </source>
</reference>
<dbReference type="PANTHER" id="PTHR47074">
    <property type="entry name" value="BNAC02G40300D PROTEIN"/>
    <property type="match status" value="1"/>
</dbReference>
<dbReference type="InterPro" id="IPR002156">
    <property type="entry name" value="RNaseH_domain"/>
</dbReference>
<dbReference type="PANTHER" id="PTHR47074:SF48">
    <property type="entry name" value="POLYNUCLEOTIDYL TRANSFERASE, RIBONUCLEASE H-LIKE SUPERFAMILY PROTEIN"/>
    <property type="match status" value="1"/>
</dbReference>
<dbReference type="GO" id="GO:0003676">
    <property type="term" value="F:nucleic acid binding"/>
    <property type="evidence" value="ECO:0007669"/>
    <property type="project" value="InterPro"/>
</dbReference>
<dbReference type="GO" id="GO:0004523">
    <property type="term" value="F:RNA-DNA hybrid ribonuclease activity"/>
    <property type="evidence" value="ECO:0007669"/>
    <property type="project" value="InterPro"/>
</dbReference>
<dbReference type="Pfam" id="PF13456">
    <property type="entry name" value="RVT_3"/>
    <property type="match status" value="1"/>
</dbReference>
<evidence type="ECO:0000259" key="1">
    <source>
        <dbReference type="Pfam" id="PF13456"/>
    </source>
</evidence>
<sequence length="130" mass="14975">MGRFVLAGSSWIQRTVSIIEGEALALYEAMKQVEQRGLSNVIFETDAKCVADAIHGVYTGVSEFNIIINKIRCMLSLRFDFEVKSIRRQANTITPAFDQLLMFYRVYLIILKGWRGFALCFSSFYPFYTF</sequence>
<dbReference type="EMBL" id="ASHM01138407">
    <property type="protein sequence ID" value="PNX60784.1"/>
    <property type="molecule type" value="Genomic_DNA"/>
</dbReference>